<dbReference type="STRING" id="930991.A0A0D0CM07"/>
<dbReference type="InParanoid" id="A0A0D0CM07"/>
<dbReference type="EMBL" id="KN827546">
    <property type="protein sequence ID" value="KIK76328.1"/>
    <property type="molecule type" value="Genomic_DNA"/>
</dbReference>
<protein>
    <submittedName>
        <fullName evidence="1">Uncharacterized protein</fullName>
    </submittedName>
</protein>
<gene>
    <name evidence="1" type="ORF">PAXRUDRAFT_170254</name>
</gene>
<reference evidence="1 2" key="1">
    <citation type="submission" date="2014-04" db="EMBL/GenBank/DDBJ databases">
        <authorList>
            <consortium name="DOE Joint Genome Institute"/>
            <person name="Kuo A."/>
            <person name="Kohler A."/>
            <person name="Jargeat P."/>
            <person name="Nagy L.G."/>
            <person name="Floudas D."/>
            <person name="Copeland A."/>
            <person name="Barry K.W."/>
            <person name="Cichocki N."/>
            <person name="Veneault-Fourrey C."/>
            <person name="LaButti K."/>
            <person name="Lindquist E.A."/>
            <person name="Lipzen A."/>
            <person name="Lundell T."/>
            <person name="Morin E."/>
            <person name="Murat C."/>
            <person name="Sun H."/>
            <person name="Tunlid A."/>
            <person name="Henrissat B."/>
            <person name="Grigoriev I.V."/>
            <person name="Hibbett D.S."/>
            <person name="Martin F."/>
            <person name="Nordberg H.P."/>
            <person name="Cantor M.N."/>
            <person name="Hua S.X."/>
        </authorList>
    </citation>
    <scope>NUCLEOTIDE SEQUENCE [LARGE SCALE GENOMIC DNA]</scope>
    <source>
        <strain evidence="1 2">Ve08.2h10</strain>
    </source>
</reference>
<accession>A0A0D0CM07</accession>
<dbReference type="AlphaFoldDB" id="A0A0D0CM07"/>
<proteinExistence type="predicted"/>
<dbReference type="Proteomes" id="UP000054538">
    <property type="component" value="Unassembled WGS sequence"/>
</dbReference>
<reference evidence="2" key="2">
    <citation type="submission" date="2015-01" db="EMBL/GenBank/DDBJ databases">
        <title>Evolutionary Origins and Diversification of the Mycorrhizal Mutualists.</title>
        <authorList>
            <consortium name="DOE Joint Genome Institute"/>
            <consortium name="Mycorrhizal Genomics Consortium"/>
            <person name="Kohler A."/>
            <person name="Kuo A."/>
            <person name="Nagy L.G."/>
            <person name="Floudas D."/>
            <person name="Copeland A."/>
            <person name="Barry K.W."/>
            <person name="Cichocki N."/>
            <person name="Veneault-Fourrey C."/>
            <person name="LaButti K."/>
            <person name="Lindquist E.A."/>
            <person name="Lipzen A."/>
            <person name="Lundell T."/>
            <person name="Morin E."/>
            <person name="Murat C."/>
            <person name="Riley R."/>
            <person name="Ohm R."/>
            <person name="Sun H."/>
            <person name="Tunlid A."/>
            <person name="Henrissat B."/>
            <person name="Grigoriev I.V."/>
            <person name="Hibbett D.S."/>
            <person name="Martin F."/>
        </authorList>
    </citation>
    <scope>NUCLEOTIDE SEQUENCE [LARGE SCALE GENOMIC DNA]</scope>
    <source>
        <strain evidence="2">Ve08.2h10</strain>
    </source>
</reference>
<evidence type="ECO:0000313" key="2">
    <source>
        <dbReference type="Proteomes" id="UP000054538"/>
    </source>
</evidence>
<feature type="non-terminal residue" evidence="1">
    <location>
        <position position="111"/>
    </location>
</feature>
<keyword evidence="2" id="KW-1185">Reference proteome</keyword>
<evidence type="ECO:0000313" key="1">
    <source>
        <dbReference type="EMBL" id="KIK76328.1"/>
    </source>
</evidence>
<organism evidence="1 2">
    <name type="scientific">Paxillus rubicundulus Ve08.2h10</name>
    <dbReference type="NCBI Taxonomy" id="930991"/>
    <lineage>
        <taxon>Eukaryota</taxon>
        <taxon>Fungi</taxon>
        <taxon>Dikarya</taxon>
        <taxon>Basidiomycota</taxon>
        <taxon>Agaricomycotina</taxon>
        <taxon>Agaricomycetes</taxon>
        <taxon>Agaricomycetidae</taxon>
        <taxon>Boletales</taxon>
        <taxon>Paxilineae</taxon>
        <taxon>Paxillaceae</taxon>
        <taxon>Paxillus</taxon>
    </lineage>
</organism>
<sequence>MLFYYESPPYSPVLQDVICVVNIQHNCVDSKCMDAGTKRVFQEYMVTSQIVSIIDHKPSHNFFLNTYALHNNIHIHALVPPNLRETPLHVPNVERACKTAVQQLHMKKAAK</sequence>
<dbReference type="OrthoDB" id="3264327at2759"/>
<name>A0A0D0CM07_9AGAM</name>
<dbReference type="HOGENOM" id="CLU_157667_2_0_1"/>